<evidence type="ECO:0000256" key="6">
    <source>
        <dbReference type="ARBA" id="ARBA00022963"/>
    </source>
</evidence>
<protein>
    <submittedName>
        <fullName evidence="10">Uncharacterized protein</fullName>
    </submittedName>
</protein>
<comment type="caution">
    <text evidence="10">The sequence shown here is derived from an EMBL/GenBank/DDBJ whole genome shotgun (WGS) entry which is preliminary data.</text>
</comment>
<comment type="similarity">
    <text evidence="2">Belongs to the 'GDSL' lipolytic enzyme family.</text>
</comment>
<dbReference type="Pfam" id="PF00657">
    <property type="entry name" value="Lipase_GDSL"/>
    <property type="match status" value="1"/>
</dbReference>
<evidence type="ECO:0000256" key="3">
    <source>
        <dbReference type="ARBA" id="ARBA00022525"/>
    </source>
</evidence>
<feature type="signal peptide" evidence="9">
    <location>
        <begin position="1"/>
        <end position="21"/>
    </location>
</feature>
<organism evidence="10 11">
    <name type="scientific">Penstemon davidsonii</name>
    <dbReference type="NCBI Taxonomy" id="160366"/>
    <lineage>
        <taxon>Eukaryota</taxon>
        <taxon>Viridiplantae</taxon>
        <taxon>Streptophyta</taxon>
        <taxon>Embryophyta</taxon>
        <taxon>Tracheophyta</taxon>
        <taxon>Spermatophyta</taxon>
        <taxon>Magnoliopsida</taxon>
        <taxon>eudicotyledons</taxon>
        <taxon>Gunneridae</taxon>
        <taxon>Pentapetalae</taxon>
        <taxon>asterids</taxon>
        <taxon>lamiids</taxon>
        <taxon>Lamiales</taxon>
        <taxon>Plantaginaceae</taxon>
        <taxon>Cheloneae</taxon>
        <taxon>Penstemon</taxon>
    </lineage>
</organism>
<accession>A0ABR0DWJ8</accession>
<keyword evidence="4 9" id="KW-0732">Signal</keyword>
<dbReference type="EMBL" id="JAYDYQ010000698">
    <property type="protein sequence ID" value="KAK4493198.1"/>
    <property type="molecule type" value="Genomic_DNA"/>
</dbReference>
<name>A0ABR0DWJ8_9LAMI</name>
<feature type="chain" id="PRO_5045279034" evidence="9">
    <location>
        <begin position="22"/>
        <end position="217"/>
    </location>
</feature>
<sequence>MGINFAVVILIIALTNAPSSASLVTFIFGDSLAEVGNNNYLKLSLAKSNFPFYGIDFAGGKATGRFTNGRTVGDIISAKLGIPSPPSYLSISEDGDALLKGANYASGGAGILNETGLYFIQTLSFHEQINKFQRTKESIKAKIGEGEANKLCNEAVYIIGIEALPTWCKKNGVSWAWAAWVHSGPESKIEQRRMSKPSQSLGATIQLKSRKIDRQFE</sequence>
<reference evidence="10 11" key="1">
    <citation type="journal article" date="2023" name="bioRxiv">
        <title>Genome report: Whole genome sequence and annotation of Penstemon davidsonii.</title>
        <authorList>
            <person name="Ostevik K.L."/>
            <person name="Alabady M."/>
            <person name="Zhang M."/>
            <person name="Rausher M.D."/>
        </authorList>
    </citation>
    <scope>NUCLEOTIDE SEQUENCE [LARGE SCALE GENOMIC DNA]</scope>
    <source>
        <strain evidence="10">DNT005</strain>
        <tissue evidence="10">Whole leaf</tissue>
    </source>
</reference>
<dbReference type="Gene3D" id="3.40.50.1110">
    <property type="entry name" value="SGNH hydrolase"/>
    <property type="match status" value="1"/>
</dbReference>
<evidence type="ECO:0000313" key="11">
    <source>
        <dbReference type="Proteomes" id="UP001291926"/>
    </source>
</evidence>
<evidence type="ECO:0000256" key="1">
    <source>
        <dbReference type="ARBA" id="ARBA00004613"/>
    </source>
</evidence>
<evidence type="ECO:0000256" key="2">
    <source>
        <dbReference type="ARBA" id="ARBA00008668"/>
    </source>
</evidence>
<keyword evidence="11" id="KW-1185">Reference proteome</keyword>
<keyword evidence="7" id="KW-0443">Lipid metabolism</keyword>
<dbReference type="InterPro" id="IPR036514">
    <property type="entry name" value="SGNH_hydro_sf"/>
</dbReference>
<evidence type="ECO:0000256" key="4">
    <source>
        <dbReference type="ARBA" id="ARBA00022729"/>
    </source>
</evidence>
<proteinExistence type="inferred from homology"/>
<dbReference type="Proteomes" id="UP001291926">
    <property type="component" value="Unassembled WGS sequence"/>
</dbReference>
<evidence type="ECO:0000256" key="8">
    <source>
        <dbReference type="SAM" id="MobiDB-lite"/>
    </source>
</evidence>
<feature type="region of interest" description="Disordered" evidence="8">
    <location>
        <begin position="188"/>
        <end position="217"/>
    </location>
</feature>
<keyword evidence="5" id="KW-0378">Hydrolase</keyword>
<comment type="subcellular location">
    <subcellularLocation>
        <location evidence="1">Secreted</location>
    </subcellularLocation>
</comment>
<evidence type="ECO:0000313" key="10">
    <source>
        <dbReference type="EMBL" id="KAK4493198.1"/>
    </source>
</evidence>
<dbReference type="PANTHER" id="PTHR45650">
    <property type="entry name" value="GDSL-LIKE LIPASE/ACYLHYDROLASE-RELATED"/>
    <property type="match status" value="1"/>
</dbReference>
<gene>
    <name evidence="10" type="ORF">RD792_017940</name>
</gene>
<keyword evidence="6" id="KW-0442">Lipid degradation</keyword>
<evidence type="ECO:0000256" key="9">
    <source>
        <dbReference type="SAM" id="SignalP"/>
    </source>
</evidence>
<evidence type="ECO:0000256" key="5">
    <source>
        <dbReference type="ARBA" id="ARBA00022801"/>
    </source>
</evidence>
<feature type="compositionally biased region" description="Polar residues" evidence="8">
    <location>
        <begin position="196"/>
        <end position="207"/>
    </location>
</feature>
<dbReference type="InterPro" id="IPR001087">
    <property type="entry name" value="GDSL"/>
</dbReference>
<keyword evidence="3" id="KW-0964">Secreted</keyword>
<dbReference type="PANTHER" id="PTHR45650:SF16">
    <property type="entry name" value="OS02G0732800 PROTEIN"/>
    <property type="match status" value="1"/>
</dbReference>
<dbReference type="InterPro" id="IPR051238">
    <property type="entry name" value="GDSL_esterase/lipase"/>
</dbReference>
<evidence type="ECO:0000256" key="7">
    <source>
        <dbReference type="ARBA" id="ARBA00023098"/>
    </source>
</evidence>